<evidence type="ECO:0000256" key="1">
    <source>
        <dbReference type="SAM" id="MobiDB-lite"/>
    </source>
</evidence>
<sequence>MGRETQTPGRWLHQAHQDDHPHTGVLRGRARHCRRGRPQARRPRGRQGPDLFRGADHHRIGHGPGAGLCLRAWRGHERGHQQARRLGHGGLCQQCRQADQRRHGGLPDEAHSHHRGGSIRQGRRPAGAAVRRAVRLRADHAG</sequence>
<organism evidence="2">
    <name type="scientific">bioreactor metagenome</name>
    <dbReference type="NCBI Taxonomy" id="1076179"/>
    <lineage>
        <taxon>unclassified sequences</taxon>
        <taxon>metagenomes</taxon>
        <taxon>ecological metagenomes</taxon>
    </lineage>
</organism>
<feature type="compositionally biased region" description="Basic residues" evidence="1">
    <location>
        <begin position="112"/>
        <end position="123"/>
    </location>
</feature>
<evidence type="ECO:0000313" key="2">
    <source>
        <dbReference type="EMBL" id="MPN30915.1"/>
    </source>
</evidence>
<accession>A0A645GVU2</accession>
<feature type="region of interest" description="Disordered" evidence="1">
    <location>
        <begin position="98"/>
        <end position="129"/>
    </location>
</feature>
<dbReference type="EMBL" id="VSSQ01082216">
    <property type="protein sequence ID" value="MPN30915.1"/>
    <property type="molecule type" value="Genomic_DNA"/>
</dbReference>
<dbReference type="AlphaFoldDB" id="A0A645GVU2"/>
<gene>
    <name evidence="2" type="ORF">SDC9_178386</name>
</gene>
<proteinExistence type="predicted"/>
<name>A0A645GVU2_9ZZZZ</name>
<protein>
    <submittedName>
        <fullName evidence="2">Uncharacterized protein</fullName>
    </submittedName>
</protein>
<comment type="caution">
    <text evidence="2">The sequence shown here is derived from an EMBL/GenBank/DDBJ whole genome shotgun (WGS) entry which is preliminary data.</text>
</comment>
<feature type="compositionally biased region" description="Basic and acidic residues" evidence="1">
    <location>
        <begin position="98"/>
        <end position="111"/>
    </location>
</feature>
<reference evidence="2" key="1">
    <citation type="submission" date="2019-08" db="EMBL/GenBank/DDBJ databases">
        <authorList>
            <person name="Kucharzyk K."/>
            <person name="Murdoch R.W."/>
            <person name="Higgins S."/>
            <person name="Loffler F."/>
        </authorList>
    </citation>
    <scope>NUCLEOTIDE SEQUENCE</scope>
</reference>
<feature type="region of interest" description="Disordered" evidence="1">
    <location>
        <begin position="1"/>
        <end position="64"/>
    </location>
</feature>
<feature type="compositionally biased region" description="Basic residues" evidence="1">
    <location>
        <begin position="28"/>
        <end position="45"/>
    </location>
</feature>